<sequence>MSIPQSVKIRTNAQGEPATCLVTGATGYIGGRLVRELLIAGYKVKVFARFPDRLRDMPWIDKVEVIAGDALNISDVEKAMKEVDVAYYLLHALNQGPEFVEIETKMAQLFAASAKNNNVQKIVYLGGLIPTQKLSQHLESRKVTGEILRNSGVPTVELRAGVVIGSGSASFEMLRYLTERLPIMITPKWVKTRIQPIAVRDVLYYLVGAASLGNEINRAFDIGGPDIFTYKDMMKHYAKVAELRKRIIIPVPLLTPRLSSLWVGLVTPVPGSIAKPLVRSLINEVICSESDIKKYLPDPTDGLTKFDKAVDLALMRVRDAQVSTRWSSASIPGVPSEPMPSDPKWSGGSLYEDLREIEIDTNTHEVWKVVEGIGGEHGYFTLDWAWEIRGLMDRAVGGVGLRRGRRDPNSLHVGETLDFWRVEERIPDNLLRLRAEMKMPGKAWLEFKIEKINENKSKLTQRAIFYPKGLAGHAYWWSIIPFHGLVFPGMCKNIAKVALKNKNGN</sequence>
<feature type="domain" description="NAD(P)-binding" evidence="1">
    <location>
        <begin position="24"/>
        <end position="129"/>
    </location>
</feature>
<dbReference type="InterPro" id="IPR051207">
    <property type="entry name" value="ComplexI_NDUFA9_subunit"/>
</dbReference>
<organism evidence="2">
    <name type="scientific">freshwater metagenome</name>
    <dbReference type="NCBI Taxonomy" id="449393"/>
    <lineage>
        <taxon>unclassified sequences</taxon>
        <taxon>metagenomes</taxon>
        <taxon>ecological metagenomes</taxon>
    </lineage>
</organism>
<proteinExistence type="predicted"/>
<evidence type="ECO:0000259" key="1">
    <source>
        <dbReference type="Pfam" id="PF13460"/>
    </source>
</evidence>
<dbReference type="InterPro" id="IPR016040">
    <property type="entry name" value="NAD(P)-bd_dom"/>
</dbReference>
<dbReference type="CDD" id="cd05245">
    <property type="entry name" value="SDR_a2"/>
    <property type="match status" value="1"/>
</dbReference>
<dbReference type="PANTHER" id="PTHR12126:SF11">
    <property type="entry name" value="NADH DEHYDROGENASE [UBIQUINONE] 1 ALPHA SUBCOMPLEX SUBUNIT 9, MITOCHONDRIAL"/>
    <property type="match status" value="1"/>
</dbReference>
<protein>
    <submittedName>
        <fullName evidence="2">Unannotated protein</fullName>
    </submittedName>
</protein>
<dbReference type="InterPro" id="IPR021295">
    <property type="entry name" value="DUF2867"/>
</dbReference>
<dbReference type="PANTHER" id="PTHR12126">
    <property type="entry name" value="NADH-UBIQUINONE OXIDOREDUCTASE 39 KDA SUBUNIT-RELATED"/>
    <property type="match status" value="1"/>
</dbReference>
<dbReference type="GO" id="GO:0044877">
    <property type="term" value="F:protein-containing complex binding"/>
    <property type="evidence" value="ECO:0007669"/>
    <property type="project" value="TreeGrafter"/>
</dbReference>
<evidence type="ECO:0000313" key="2">
    <source>
        <dbReference type="EMBL" id="CAB4575679.1"/>
    </source>
</evidence>
<dbReference type="AlphaFoldDB" id="A0A6J6EJW8"/>
<dbReference type="EMBL" id="CAEZTU010000015">
    <property type="protein sequence ID" value="CAB4575679.1"/>
    <property type="molecule type" value="Genomic_DNA"/>
</dbReference>
<dbReference type="Gene3D" id="3.40.50.720">
    <property type="entry name" value="NAD(P)-binding Rossmann-like Domain"/>
    <property type="match status" value="1"/>
</dbReference>
<accession>A0A6J6EJW8</accession>
<gene>
    <name evidence="2" type="ORF">UFOPK1740_00545</name>
</gene>
<dbReference type="InterPro" id="IPR036291">
    <property type="entry name" value="NAD(P)-bd_dom_sf"/>
</dbReference>
<name>A0A6J6EJW8_9ZZZZ</name>
<dbReference type="Pfam" id="PF11066">
    <property type="entry name" value="DUF2867"/>
    <property type="match status" value="1"/>
</dbReference>
<dbReference type="Pfam" id="PF13460">
    <property type="entry name" value="NAD_binding_10"/>
    <property type="match status" value="1"/>
</dbReference>
<dbReference type="SUPFAM" id="SSF55961">
    <property type="entry name" value="Bet v1-like"/>
    <property type="match status" value="1"/>
</dbReference>
<reference evidence="2" key="1">
    <citation type="submission" date="2020-05" db="EMBL/GenBank/DDBJ databases">
        <authorList>
            <person name="Chiriac C."/>
            <person name="Salcher M."/>
            <person name="Ghai R."/>
            <person name="Kavagutti S V."/>
        </authorList>
    </citation>
    <scope>NUCLEOTIDE SEQUENCE</scope>
</reference>
<dbReference type="SUPFAM" id="SSF51735">
    <property type="entry name" value="NAD(P)-binding Rossmann-fold domains"/>
    <property type="match status" value="1"/>
</dbReference>